<name>A0ABW3HYG8_9FLAO</name>
<reference evidence="6" key="1">
    <citation type="journal article" date="2019" name="Int. J. Syst. Evol. Microbiol.">
        <title>The Global Catalogue of Microorganisms (GCM) 10K type strain sequencing project: providing services to taxonomists for standard genome sequencing and annotation.</title>
        <authorList>
            <consortium name="The Broad Institute Genomics Platform"/>
            <consortium name="The Broad Institute Genome Sequencing Center for Infectious Disease"/>
            <person name="Wu L."/>
            <person name="Ma J."/>
        </authorList>
    </citation>
    <scope>NUCLEOTIDE SEQUENCE [LARGE SCALE GENOMIC DNA]</scope>
    <source>
        <strain evidence="6">CCUG 62114</strain>
    </source>
</reference>
<proteinExistence type="inferred from homology"/>
<dbReference type="CDD" id="cd06524">
    <property type="entry name" value="GH25_YegX-like"/>
    <property type="match status" value="1"/>
</dbReference>
<dbReference type="PANTHER" id="PTHR34135:SF2">
    <property type="entry name" value="LYSOZYME"/>
    <property type="match status" value="1"/>
</dbReference>
<sequence length="276" mass="33086">MKKNKRKYQSKKKAFSFKKHIVFPIVLIALLFAVWHYRYALYYLAYQRIEEAPDIKKSSVTTQLRIFDVLQHHKTKVYGIDVSHYQGKINWNKAFKIQDSFPISFVFVRATAGKDRVDRKFKRNWKQVKKKNIVRGAYHYYRPNENSLLQANNFINAVRLEKGDLPPVLDIEDIPRIQSIKNLKIGLKRWLNRVEKHYGVKPIIYSGESFYNDHLYKDFSEYTCWIANYNYYVENIDNDWDFWQFTDKGSVRGIKEYVDVNIFNGDKEKLLKLTKK</sequence>
<feature type="transmembrane region" description="Helical" evidence="4">
    <location>
        <begin position="21"/>
        <end position="39"/>
    </location>
</feature>
<comment type="similarity">
    <text evidence="1">Belongs to the glycosyl hydrolase 25 family.</text>
</comment>
<evidence type="ECO:0000313" key="6">
    <source>
        <dbReference type="Proteomes" id="UP001596997"/>
    </source>
</evidence>
<accession>A0ABW3HYG8</accession>
<dbReference type="Proteomes" id="UP001596997">
    <property type="component" value="Unassembled WGS sequence"/>
</dbReference>
<protein>
    <submittedName>
        <fullName evidence="5">Glycoside hydrolase family 25 protein</fullName>
    </submittedName>
</protein>
<keyword evidence="2 5" id="KW-0378">Hydrolase</keyword>
<evidence type="ECO:0000256" key="2">
    <source>
        <dbReference type="ARBA" id="ARBA00022801"/>
    </source>
</evidence>
<dbReference type="PANTHER" id="PTHR34135">
    <property type="entry name" value="LYSOZYME"/>
    <property type="match status" value="1"/>
</dbReference>
<dbReference type="InterPro" id="IPR017853">
    <property type="entry name" value="GH"/>
</dbReference>
<keyword evidence="3" id="KW-0326">Glycosidase</keyword>
<dbReference type="InterPro" id="IPR002053">
    <property type="entry name" value="Glyco_hydro_25"/>
</dbReference>
<dbReference type="Pfam" id="PF01183">
    <property type="entry name" value="Glyco_hydro_25"/>
    <property type="match status" value="1"/>
</dbReference>
<dbReference type="PROSITE" id="PS51904">
    <property type="entry name" value="GLYCOSYL_HYDROL_F25_2"/>
    <property type="match status" value="1"/>
</dbReference>
<keyword evidence="4" id="KW-1133">Transmembrane helix</keyword>
<evidence type="ECO:0000256" key="3">
    <source>
        <dbReference type="ARBA" id="ARBA00023295"/>
    </source>
</evidence>
<comment type="caution">
    <text evidence="5">The sequence shown here is derived from an EMBL/GenBank/DDBJ whole genome shotgun (WGS) entry which is preliminary data.</text>
</comment>
<dbReference type="EMBL" id="JBHTJM010000002">
    <property type="protein sequence ID" value="MFD0962589.1"/>
    <property type="molecule type" value="Genomic_DNA"/>
</dbReference>
<keyword evidence="6" id="KW-1185">Reference proteome</keyword>
<organism evidence="5 6">
    <name type="scientific">Pseudofulvibacter geojedonensis</name>
    <dbReference type="NCBI Taxonomy" id="1123758"/>
    <lineage>
        <taxon>Bacteria</taxon>
        <taxon>Pseudomonadati</taxon>
        <taxon>Bacteroidota</taxon>
        <taxon>Flavobacteriia</taxon>
        <taxon>Flavobacteriales</taxon>
        <taxon>Flavobacteriaceae</taxon>
        <taxon>Pseudofulvibacter</taxon>
    </lineage>
</organism>
<keyword evidence="4" id="KW-0472">Membrane</keyword>
<dbReference type="Gene3D" id="3.20.20.80">
    <property type="entry name" value="Glycosidases"/>
    <property type="match status" value="1"/>
</dbReference>
<gene>
    <name evidence="5" type="ORF">ACFQ1O_01070</name>
</gene>
<dbReference type="GO" id="GO:0016787">
    <property type="term" value="F:hydrolase activity"/>
    <property type="evidence" value="ECO:0007669"/>
    <property type="project" value="UniProtKB-KW"/>
</dbReference>
<keyword evidence="4" id="KW-0812">Transmembrane</keyword>
<dbReference type="SUPFAM" id="SSF51445">
    <property type="entry name" value="(Trans)glycosidases"/>
    <property type="match status" value="1"/>
</dbReference>
<dbReference type="RefSeq" id="WP_377712410.1">
    <property type="nucleotide sequence ID" value="NZ_JBHTJM010000002.1"/>
</dbReference>
<evidence type="ECO:0000313" key="5">
    <source>
        <dbReference type="EMBL" id="MFD0962589.1"/>
    </source>
</evidence>
<dbReference type="SMART" id="SM00641">
    <property type="entry name" value="Glyco_25"/>
    <property type="match status" value="1"/>
</dbReference>
<dbReference type="InterPro" id="IPR018077">
    <property type="entry name" value="Glyco_hydro_fam25_subgr"/>
</dbReference>
<evidence type="ECO:0000256" key="4">
    <source>
        <dbReference type="SAM" id="Phobius"/>
    </source>
</evidence>
<evidence type="ECO:0000256" key="1">
    <source>
        <dbReference type="ARBA" id="ARBA00010646"/>
    </source>
</evidence>